<evidence type="ECO:0000259" key="1">
    <source>
        <dbReference type="Pfam" id="PF01636"/>
    </source>
</evidence>
<dbReference type="EMBL" id="BMFV01000033">
    <property type="protein sequence ID" value="GGH86497.1"/>
    <property type="molecule type" value="Genomic_DNA"/>
</dbReference>
<evidence type="ECO:0000313" key="2">
    <source>
        <dbReference type="EMBL" id="GGH86497.1"/>
    </source>
</evidence>
<proteinExistence type="predicted"/>
<dbReference type="RefSeq" id="WP_188498618.1">
    <property type="nucleotide sequence ID" value="NZ_BMFV01000033.1"/>
</dbReference>
<keyword evidence="3" id="KW-1185">Reference proteome</keyword>
<reference evidence="2" key="1">
    <citation type="journal article" date="2014" name="Int. J. Syst. Evol. Microbiol.">
        <title>Complete genome sequence of Corynebacterium casei LMG S-19264T (=DSM 44701T), isolated from a smear-ripened cheese.</title>
        <authorList>
            <consortium name="US DOE Joint Genome Institute (JGI-PGF)"/>
            <person name="Walter F."/>
            <person name="Albersmeier A."/>
            <person name="Kalinowski J."/>
            <person name="Ruckert C."/>
        </authorList>
    </citation>
    <scope>NUCLEOTIDE SEQUENCE</scope>
    <source>
        <strain evidence="2">CGMCC 1.12777</strain>
    </source>
</reference>
<protein>
    <recommendedName>
        <fullName evidence="1">Aminoglycoside phosphotransferase domain-containing protein</fullName>
    </recommendedName>
</protein>
<name>A0A8J2ZYS7_9BACL</name>
<gene>
    <name evidence="2" type="ORF">GCM10007096_34340</name>
</gene>
<dbReference type="InterPro" id="IPR002575">
    <property type="entry name" value="Aminoglycoside_PTrfase"/>
</dbReference>
<reference evidence="2" key="2">
    <citation type="submission" date="2020-09" db="EMBL/GenBank/DDBJ databases">
        <authorList>
            <person name="Sun Q."/>
            <person name="Zhou Y."/>
        </authorList>
    </citation>
    <scope>NUCLEOTIDE SEQUENCE</scope>
    <source>
        <strain evidence="2">CGMCC 1.12777</strain>
    </source>
</reference>
<dbReference type="Gene3D" id="3.90.1200.10">
    <property type="match status" value="1"/>
</dbReference>
<dbReference type="Pfam" id="PF01636">
    <property type="entry name" value="APH"/>
    <property type="match status" value="1"/>
</dbReference>
<dbReference type="InterPro" id="IPR011009">
    <property type="entry name" value="Kinase-like_dom_sf"/>
</dbReference>
<organism evidence="2 3">
    <name type="scientific">Pullulanibacillus pueri</name>
    <dbReference type="NCBI Taxonomy" id="1437324"/>
    <lineage>
        <taxon>Bacteria</taxon>
        <taxon>Bacillati</taxon>
        <taxon>Bacillota</taxon>
        <taxon>Bacilli</taxon>
        <taxon>Bacillales</taxon>
        <taxon>Sporolactobacillaceae</taxon>
        <taxon>Pullulanibacillus</taxon>
    </lineage>
</organism>
<accession>A0A8J2ZYS7</accession>
<comment type="caution">
    <text evidence="2">The sequence shown here is derived from an EMBL/GenBank/DDBJ whole genome shotgun (WGS) entry which is preliminary data.</text>
</comment>
<dbReference type="SUPFAM" id="SSF56112">
    <property type="entry name" value="Protein kinase-like (PK-like)"/>
    <property type="match status" value="1"/>
</dbReference>
<dbReference type="AlphaFoldDB" id="A0A8J2ZYS7"/>
<feature type="domain" description="Aminoglycoside phosphotransferase" evidence="1">
    <location>
        <begin position="137"/>
        <end position="221"/>
    </location>
</feature>
<dbReference type="Proteomes" id="UP000656813">
    <property type="component" value="Unassembled WGS sequence"/>
</dbReference>
<evidence type="ECO:0000313" key="3">
    <source>
        <dbReference type="Proteomes" id="UP000656813"/>
    </source>
</evidence>
<sequence>MTISDELIKALVKRAPQLGLSNIDPVILSDAGNLIVHLSPYPIVARIAKLFDGDNSTFWKNVLLQELKVVEYLERHKVPVISLVKDVSPGPHKIDSTWMTLWEYIAPVELPPLESQEAISMLNVLSKALKSYEGPMQVLGAWKNVNQAAEYLTKREDKDERILVLLEEYEKVYKDIRRLELFPAHGDAHPNNLIPSSQGWKWIDFEDVSLMLKFWDLASFIGNTCLFQGLKHPTVTHVLNLEDVVADKSTFIFILKARVIMSVTTNLALALEGNGDLDFAFSQLHLFDSFITSIEDL</sequence>